<protein>
    <submittedName>
        <fullName evidence="3">Diacylglycerol kinase zeta-like</fullName>
    </submittedName>
</protein>
<name>A0A3Q0JHA8_DIACI</name>
<dbReference type="KEGG" id="dci:113472312"/>
<dbReference type="PaxDb" id="121845-A0A3Q0JHA8"/>
<evidence type="ECO:0000313" key="2">
    <source>
        <dbReference type="Proteomes" id="UP000079169"/>
    </source>
</evidence>
<evidence type="ECO:0000256" key="1">
    <source>
        <dbReference type="SAM" id="MobiDB-lite"/>
    </source>
</evidence>
<dbReference type="STRING" id="121845.A0A3Q0JHA8"/>
<organism evidence="2 3">
    <name type="scientific">Diaphorina citri</name>
    <name type="common">Asian citrus psyllid</name>
    <dbReference type="NCBI Taxonomy" id="121845"/>
    <lineage>
        <taxon>Eukaryota</taxon>
        <taxon>Metazoa</taxon>
        <taxon>Ecdysozoa</taxon>
        <taxon>Arthropoda</taxon>
        <taxon>Hexapoda</taxon>
        <taxon>Insecta</taxon>
        <taxon>Pterygota</taxon>
        <taxon>Neoptera</taxon>
        <taxon>Paraneoptera</taxon>
        <taxon>Hemiptera</taxon>
        <taxon>Sternorrhyncha</taxon>
        <taxon>Psylloidea</taxon>
        <taxon>Psyllidae</taxon>
        <taxon>Diaphorininae</taxon>
        <taxon>Diaphorina</taxon>
    </lineage>
</organism>
<accession>A0A3Q0JHA8</accession>
<dbReference type="GeneID" id="113472312"/>
<gene>
    <name evidence="3" type="primary">LOC113472312</name>
</gene>
<dbReference type="Proteomes" id="UP000079169">
    <property type="component" value="Unplaced"/>
</dbReference>
<feature type="compositionally biased region" description="Basic residues" evidence="1">
    <location>
        <begin position="67"/>
        <end position="87"/>
    </location>
</feature>
<keyword evidence="2" id="KW-1185">Reference proteome</keyword>
<reference evidence="3" key="1">
    <citation type="submission" date="2025-08" db="UniProtKB">
        <authorList>
            <consortium name="RefSeq"/>
        </authorList>
    </citation>
    <scope>IDENTIFICATION</scope>
</reference>
<dbReference type="RefSeq" id="XP_026687806.1">
    <property type="nucleotide sequence ID" value="XM_026832005.1"/>
</dbReference>
<feature type="region of interest" description="Disordered" evidence="1">
    <location>
        <begin position="67"/>
        <end position="95"/>
    </location>
</feature>
<dbReference type="AlphaFoldDB" id="A0A3Q0JHA8"/>
<sequence length="109" mass="12567">MFQSFQSKLSFSSKEIVALSCSWCKTAYHNKETCFNVQKIGEECNLGTHSSIIVPPSWIVKLPRRGSFKSSLRKSPKKKNSSKKRSKEKFPRPLEIYNQQHSLSLFLKV</sequence>
<proteinExistence type="predicted"/>
<evidence type="ECO:0000313" key="3">
    <source>
        <dbReference type="RefSeq" id="XP_026687806.1"/>
    </source>
</evidence>